<dbReference type="InterPro" id="IPR017972">
    <property type="entry name" value="Cyt_P450_CS"/>
</dbReference>
<organism evidence="10 11">
    <name type="scientific">Botryosphaeria parva (strain UCR-NP2)</name>
    <name type="common">Grapevine canker fungus</name>
    <name type="synonym">Neofusicoccum parvum</name>
    <dbReference type="NCBI Taxonomy" id="1287680"/>
    <lineage>
        <taxon>Eukaryota</taxon>
        <taxon>Fungi</taxon>
        <taxon>Dikarya</taxon>
        <taxon>Ascomycota</taxon>
        <taxon>Pezizomycotina</taxon>
        <taxon>Dothideomycetes</taxon>
        <taxon>Dothideomycetes incertae sedis</taxon>
        <taxon>Botryosphaeriales</taxon>
        <taxon>Botryosphaeriaceae</taxon>
        <taxon>Neofusicoccum</taxon>
    </lineage>
</organism>
<dbReference type="Proteomes" id="UP000013521">
    <property type="component" value="Unassembled WGS sequence"/>
</dbReference>
<dbReference type="PANTHER" id="PTHR46206:SF2">
    <property type="entry name" value="CYTOCHROME P450 MONOOXYGENASE AUSG-RELATED"/>
    <property type="match status" value="1"/>
</dbReference>
<dbReference type="HOGENOM" id="CLU_022195_1_0_1"/>
<keyword evidence="3 8" id="KW-0349">Heme</keyword>
<comment type="similarity">
    <text evidence="2 9">Belongs to the cytochrome P450 family.</text>
</comment>
<dbReference type="AlphaFoldDB" id="R1EA89"/>
<dbReference type="PRINTS" id="PR00465">
    <property type="entry name" value="EP450IV"/>
</dbReference>
<name>R1EA89_BOTPV</name>
<keyword evidence="6 8" id="KW-0408">Iron</keyword>
<evidence type="ECO:0000256" key="9">
    <source>
        <dbReference type="RuleBase" id="RU000461"/>
    </source>
</evidence>
<keyword evidence="4 8" id="KW-0479">Metal-binding</keyword>
<evidence type="ECO:0000313" key="11">
    <source>
        <dbReference type="Proteomes" id="UP000013521"/>
    </source>
</evidence>
<dbReference type="InterPro" id="IPR001128">
    <property type="entry name" value="Cyt_P450"/>
</dbReference>
<dbReference type="KEGG" id="npa:UCRNP2_8969"/>
<protein>
    <submittedName>
        <fullName evidence="10">Putative cytochrome p450 protein</fullName>
    </submittedName>
</protein>
<dbReference type="CDD" id="cd11041">
    <property type="entry name" value="CYP503A1-like"/>
    <property type="match status" value="1"/>
</dbReference>
<proteinExistence type="inferred from homology"/>
<dbReference type="InterPro" id="IPR002403">
    <property type="entry name" value="Cyt_P450_E_grp-IV"/>
</dbReference>
<dbReference type="GO" id="GO:0016705">
    <property type="term" value="F:oxidoreductase activity, acting on paired donors, with incorporation or reduction of molecular oxygen"/>
    <property type="evidence" value="ECO:0007669"/>
    <property type="project" value="InterPro"/>
</dbReference>
<dbReference type="EMBL" id="KB916735">
    <property type="protein sequence ID" value="EOD44342.1"/>
    <property type="molecule type" value="Genomic_DNA"/>
</dbReference>
<dbReference type="GO" id="GO:0004497">
    <property type="term" value="F:monooxygenase activity"/>
    <property type="evidence" value="ECO:0007669"/>
    <property type="project" value="UniProtKB-KW"/>
</dbReference>
<dbReference type="Gene3D" id="1.10.630.10">
    <property type="entry name" value="Cytochrome P450"/>
    <property type="match status" value="1"/>
</dbReference>
<dbReference type="InterPro" id="IPR036396">
    <property type="entry name" value="Cyt_P450_sf"/>
</dbReference>
<dbReference type="OrthoDB" id="1844152at2759"/>
<feature type="binding site" description="axial binding residue" evidence="8">
    <location>
        <position position="299"/>
    </location>
    <ligand>
        <name>heme</name>
        <dbReference type="ChEBI" id="CHEBI:30413"/>
    </ligand>
    <ligandPart>
        <name>Fe</name>
        <dbReference type="ChEBI" id="CHEBI:18248"/>
    </ligandPart>
</feature>
<dbReference type="GO" id="GO:0005506">
    <property type="term" value="F:iron ion binding"/>
    <property type="evidence" value="ECO:0007669"/>
    <property type="project" value="InterPro"/>
</dbReference>
<reference evidence="11" key="1">
    <citation type="journal article" date="2013" name="Genome Announc.">
        <title>Draft genome sequence of Neofusicoccum parvum isolate UCR-NP2, a fungal vascular pathogen associated with grapevine cankers.</title>
        <authorList>
            <person name="Blanco-Ulate B."/>
            <person name="Rolshausen P."/>
            <person name="Cantu D."/>
        </authorList>
    </citation>
    <scope>NUCLEOTIDE SEQUENCE [LARGE SCALE GENOMIC DNA]</scope>
    <source>
        <strain evidence="11">UCR-NP2</strain>
    </source>
</reference>
<evidence type="ECO:0000256" key="2">
    <source>
        <dbReference type="ARBA" id="ARBA00010617"/>
    </source>
</evidence>
<comment type="cofactor">
    <cofactor evidence="1 8">
        <name>heme</name>
        <dbReference type="ChEBI" id="CHEBI:30413"/>
    </cofactor>
</comment>
<dbReference type="OMA" id="WIDISIS"/>
<evidence type="ECO:0000256" key="7">
    <source>
        <dbReference type="ARBA" id="ARBA00023033"/>
    </source>
</evidence>
<evidence type="ECO:0000313" key="10">
    <source>
        <dbReference type="EMBL" id="EOD44342.1"/>
    </source>
</evidence>
<dbReference type="PANTHER" id="PTHR46206">
    <property type="entry name" value="CYTOCHROME P450"/>
    <property type="match status" value="1"/>
</dbReference>
<dbReference type="PROSITE" id="PS00086">
    <property type="entry name" value="CYTOCHROME_P450"/>
    <property type="match status" value="1"/>
</dbReference>
<evidence type="ECO:0000256" key="1">
    <source>
        <dbReference type="ARBA" id="ARBA00001971"/>
    </source>
</evidence>
<evidence type="ECO:0000256" key="3">
    <source>
        <dbReference type="ARBA" id="ARBA00022617"/>
    </source>
</evidence>
<dbReference type="eggNOG" id="KOG0156">
    <property type="taxonomic scope" value="Eukaryota"/>
</dbReference>
<evidence type="ECO:0000256" key="6">
    <source>
        <dbReference type="ARBA" id="ARBA00023004"/>
    </source>
</evidence>
<dbReference type="SUPFAM" id="SSF48264">
    <property type="entry name" value="Cytochrome P450"/>
    <property type="match status" value="1"/>
</dbReference>
<sequence>MKQVMQEHLGNITTKNWKEVKFVPLAAQIVARLSNRVFLGKKLSTSKEWLNVSIMYTVDSQIALQELQMFPPFTRWLVHWFMPSMNRCREHIRTARRIIDPEVAERYKERRNALLSGKTLEKPRDSISWQMDNAGNVPYDFARGQITLGVAAIHTTSAMMSGLLFDLVENPAIIEELRKEIVQVLQEDGGWKKTSLYKMKLLDSCMKESQRLHPVNSFVMIRSPTEDVTLSDGTRLPKNSMIAIPAVYMRDPAIYGPTADQFDGHRFLGLREQTGQENKWQFVTTSPEMFAFGHGMHACPGRFFASNEVKIAIGHLLLSYDWKFDEKLRRPKSLKDSRDVPDPNGGVWCKARNAEVAL</sequence>
<gene>
    <name evidence="10" type="ORF">UCRNP2_8969</name>
</gene>
<dbReference type="PRINTS" id="PR00385">
    <property type="entry name" value="P450"/>
</dbReference>
<dbReference type="Pfam" id="PF00067">
    <property type="entry name" value="p450"/>
    <property type="match status" value="1"/>
</dbReference>
<keyword evidence="7 9" id="KW-0503">Monooxygenase</keyword>
<evidence type="ECO:0000256" key="4">
    <source>
        <dbReference type="ARBA" id="ARBA00022723"/>
    </source>
</evidence>
<evidence type="ECO:0000256" key="5">
    <source>
        <dbReference type="ARBA" id="ARBA00023002"/>
    </source>
</evidence>
<accession>R1EA89</accession>
<evidence type="ECO:0000256" key="8">
    <source>
        <dbReference type="PIRSR" id="PIRSR602403-1"/>
    </source>
</evidence>
<dbReference type="GO" id="GO:0020037">
    <property type="term" value="F:heme binding"/>
    <property type="evidence" value="ECO:0007669"/>
    <property type="project" value="InterPro"/>
</dbReference>
<keyword evidence="5 9" id="KW-0560">Oxidoreductase</keyword>